<gene>
    <name evidence="6" type="ORF">J2Z65_007033</name>
</gene>
<keyword evidence="6" id="KW-0560">Oxidoreductase</keyword>
<feature type="transmembrane region" description="Helical" evidence="5">
    <location>
        <begin position="88"/>
        <end position="114"/>
    </location>
</feature>
<keyword evidence="7" id="KW-1185">Reference proteome</keyword>
<evidence type="ECO:0000256" key="3">
    <source>
        <dbReference type="ARBA" id="ARBA00022989"/>
    </source>
</evidence>
<name>A0ABS4I9Z2_9BACL</name>
<keyword evidence="4 5" id="KW-0472">Membrane</keyword>
<feature type="transmembrane region" description="Helical" evidence="5">
    <location>
        <begin position="126"/>
        <end position="145"/>
    </location>
</feature>
<comment type="caution">
    <text evidence="6">The sequence shown here is derived from an EMBL/GenBank/DDBJ whole genome shotgun (WGS) entry which is preliminary data.</text>
</comment>
<dbReference type="PANTHER" id="PTHR39157">
    <property type="entry name" value="INTEGRAL MEMBRANE PROTEIN-RELATED"/>
    <property type="match status" value="1"/>
</dbReference>
<dbReference type="EMBL" id="JAGGKV010000041">
    <property type="protein sequence ID" value="MBP1967754.1"/>
    <property type="molecule type" value="Genomic_DNA"/>
</dbReference>
<reference evidence="6 7" key="1">
    <citation type="submission" date="2021-03" db="EMBL/GenBank/DDBJ databases">
        <title>Genomic Encyclopedia of Type Strains, Phase IV (KMG-IV): sequencing the most valuable type-strain genomes for metagenomic binning, comparative biology and taxonomic classification.</title>
        <authorList>
            <person name="Goeker M."/>
        </authorList>
    </citation>
    <scope>NUCLEOTIDE SEQUENCE [LARGE SCALE GENOMIC DNA]</scope>
    <source>
        <strain evidence="6 7">DSM 24950</strain>
    </source>
</reference>
<proteinExistence type="predicted"/>
<dbReference type="InterPro" id="IPR032808">
    <property type="entry name" value="DoxX"/>
</dbReference>
<protein>
    <submittedName>
        <fullName evidence="6">Thiosulfate dehydrogenase [quinone] large subunit</fullName>
        <ecNumber evidence="6">1.8.5.2</ecNumber>
    </submittedName>
</protein>
<comment type="subcellular location">
    <subcellularLocation>
        <location evidence="1">Membrane</location>
        <topology evidence="1">Multi-pass membrane protein</topology>
    </subcellularLocation>
</comment>
<evidence type="ECO:0000256" key="5">
    <source>
        <dbReference type="SAM" id="Phobius"/>
    </source>
</evidence>
<dbReference type="EC" id="1.8.5.2" evidence="6"/>
<accession>A0ABS4I9Z2</accession>
<evidence type="ECO:0000256" key="4">
    <source>
        <dbReference type="ARBA" id="ARBA00023136"/>
    </source>
</evidence>
<evidence type="ECO:0000256" key="1">
    <source>
        <dbReference type="ARBA" id="ARBA00004141"/>
    </source>
</evidence>
<evidence type="ECO:0000256" key="2">
    <source>
        <dbReference type="ARBA" id="ARBA00022692"/>
    </source>
</evidence>
<evidence type="ECO:0000313" key="6">
    <source>
        <dbReference type="EMBL" id="MBP1967754.1"/>
    </source>
</evidence>
<dbReference type="Proteomes" id="UP001519344">
    <property type="component" value="Unassembled WGS sequence"/>
</dbReference>
<dbReference type="GO" id="GO:0043831">
    <property type="term" value="F:thiosulfate dehydrogenase (quinone) activity"/>
    <property type="evidence" value="ECO:0007669"/>
    <property type="project" value="UniProtKB-EC"/>
</dbReference>
<dbReference type="RefSeq" id="WP_209856328.1">
    <property type="nucleotide sequence ID" value="NZ_JAGGKV010000041.1"/>
</dbReference>
<keyword evidence="2 5" id="KW-0812">Transmembrane</keyword>
<dbReference type="PANTHER" id="PTHR39157:SF1">
    <property type="entry name" value="DOXX FAMILY PROTEIN"/>
    <property type="match status" value="1"/>
</dbReference>
<sequence>MVIKFLKENIYASYGLLVLRFYLGWSWLQAGWGKIAGGNFDSSGFLKGAIKNASGDHPAVQSWWADFINHFALPNAGLFNVLVPWGEFLVGLGLILGIFTTFAVLMGLVMNFSYMFSGTTSTNPQMVLMGMLILAAGLNAGRIGVDRWVIPVINKKILKKEDQENFLQAT</sequence>
<keyword evidence="3 5" id="KW-1133">Transmembrane helix</keyword>
<organism evidence="6 7">
    <name type="scientific">Paenibacillus aceris</name>
    <dbReference type="NCBI Taxonomy" id="869555"/>
    <lineage>
        <taxon>Bacteria</taxon>
        <taxon>Bacillati</taxon>
        <taxon>Bacillota</taxon>
        <taxon>Bacilli</taxon>
        <taxon>Bacillales</taxon>
        <taxon>Paenibacillaceae</taxon>
        <taxon>Paenibacillus</taxon>
    </lineage>
</organism>
<evidence type="ECO:0000313" key="7">
    <source>
        <dbReference type="Proteomes" id="UP001519344"/>
    </source>
</evidence>
<dbReference type="Pfam" id="PF07681">
    <property type="entry name" value="DoxX"/>
    <property type="match status" value="1"/>
</dbReference>